<name>A0A5B0QGV8_PUCGR</name>
<dbReference type="Proteomes" id="UP000325313">
    <property type="component" value="Unassembled WGS sequence"/>
</dbReference>
<evidence type="ECO:0000313" key="1">
    <source>
        <dbReference type="EMBL" id="KAA1112203.1"/>
    </source>
</evidence>
<dbReference type="AlphaFoldDB" id="A0A5B0QGV8"/>
<sequence>MYYIYMYAKIVLRYVVQQQSYQTFLPTGGLASRTPGLNQPDCMSFEITSSYIEAMHLITTTIVILSACGAAFGRLECTIARPHGMCGTPTPGGLRLIMSNLTPPNKAQPRVYAGCQTTPYCGDDWMWKRVDAAMGSGEGIPKDAQFDQHCQEMPK</sequence>
<protein>
    <submittedName>
        <fullName evidence="1">Uncharacterized protein</fullName>
    </submittedName>
</protein>
<evidence type="ECO:0000313" key="2">
    <source>
        <dbReference type="Proteomes" id="UP000325313"/>
    </source>
</evidence>
<proteinExistence type="predicted"/>
<accession>A0A5B0QGV8</accession>
<dbReference type="EMBL" id="VDEP01000281">
    <property type="protein sequence ID" value="KAA1112203.1"/>
    <property type="molecule type" value="Genomic_DNA"/>
</dbReference>
<organism evidence="1 2">
    <name type="scientific">Puccinia graminis f. sp. tritici</name>
    <dbReference type="NCBI Taxonomy" id="56615"/>
    <lineage>
        <taxon>Eukaryota</taxon>
        <taxon>Fungi</taxon>
        <taxon>Dikarya</taxon>
        <taxon>Basidiomycota</taxon>
        <taxon>Pucciniomycotina</taxon>
        <taxon>Pucciniomycetes</taxon>
        <taxon>Pucciniales</taxon>
        <taxon>Pucciniaceae</taxon>
        <taxon>Puccinia</taxon>
    </lineage>
</organism>
<comment type="caution">
    <text evidence="1">The sequence shown here is derived from an EMBL/GenBank/DDBJ whole genome shotgun (WGS) entry which is preliminary data.</text>
</comment>
<reference evidence="1 2" key="1">
    <citation type="submission" date="2019-05" db="EMBL/GenBank/DDBJ databases">
        <title>Emergence of the Ug99 lineage of the wheat stem rust pathogen through somatic hybridization.</title>
        <authorList>
            <person name="Li F."/>
            <person name="Upadhyaya N.M."/>
            <person name="Sperschneider J."/>
            <person name="Matny O."/>
            <person name="Nguyen-Phuc H."/>
            <person name="Mago R."/>
            <person name="Raley C."/>
            <person name="Miller M.E."/>
            <person name="Silverstein K.A.T."/>
            <person name="Henningsen E."/>
            <person name="Hirsch C.D."/>
            <person name="Visser B."/>
            <person name="Pretorius Z.A."/>
            <person name="Steffenson B.J."/>
            <person name="Schwessinger B."/>
            <person name="Dodds P.N."/>
            <person name="Figueroa M."/>
        </authorList>
    </citation>
    <scope>NUCLEOTIDE SEQUENCE [LARGE SCALE GENOMIC DNA]</scope>
    <source>
        <strain evidence="1 2">Ug99</strain>
    </source>
</reference>
<gene>
    <name evidence="1" type="ORF">PGTUg99_011930</name>
</gene>